<dbReference type="GO" id="GO:0034755">
    <property type="term" value="P:iron ion transmembrane transport"/>
    <property type="evidence" value="ECO:0007669"/>
    <property type="project" value="TreeGrafter"/>
</dbReference>
<feature type="transmembrane region" description="Helical" evidence="6">
    <location>
        <begin position="405"/>
        <end position="424"/>
    </location>
</feature>
<name>A0A969TUM5_9BACI</name>
<dbReference type="PANTHER" id="PTHR11706">
    <property type="entry name" value="SOLUTE CARRIER PROTEIN FAMILY 11 MEMBER"/>
    <property type="match status" value="1"/>
</dbReference>
<feature type="transmembrane region" description="Helical" evidence="6">
    <location>
        <begin position="250"/>
        <end position="278"/>
    </location>
</feature>
<dbReference type="GO" id="GO:0005886">
    <property type="term" value="C:plasma membrane"/>
    <property type="evidence" value="ECO:0007669"/>
    <property type="project" value="TreeGrafter"/>
</dbReference>
<gene>
    <name evidence="7" type="ORF">HCN83_14995</name>
</gene>
<feature type="transmembrane region" description="Helical" evidence="6">
    <location>
        <begin position="342"/>
        <end position="360"/>
    </location>
</feature>
<keyword evidence="8" id="KW-1185">Reference proteome</keyword>
<evidence type="ECO:0000256" key="3">
    <source>
        <dbReference type="ARBA" id="ARBA00022692"/>
    </source>
</evidence>
<feature type="transmembrane region" description="Helical" evidence="6">
    <location>
        <begin position="30"/>
        <end position="53"/>
    </location>
</feature>
<feature type="transmembrane region" description="Helical" evidence="6">
    <location>
        <begin position="206"/>
        <end position="229"/>
    </location>
</feature>
<evidence type="ECO:0000256" key="4">
    <source>
        <dbReference type="ARBA" id="ARBA00022989"/>
    </source>
</evidence>
<dbReference type="PANTHER" id="PTHR11706:SF33">
    <property type="entry name" value="NATURAL RESISTANCE-ASSOCIATED MACROPHAGE PROTEIN 2"/>
    <property type="match status" value="1"/>
</dbReference>
<dbReference type="Proteomes" id="UP000752012">
    <property type="component" value="Unassembled WGS sequence"/>
</dbReference>
<dbReference type="GO" id="GO:0005384">
    <property type="term" value="F:manganese ion transmembrane transporter activity"/>
    <property type="evidence" value="ECO:0007669"/>
    <property type="project" value="TreeGrafter"/>
</dbReference>
<proteinExistence type="predicted"/>
<evidence type="ECO:0000313" key="8">
    <source>
        <dbReference type="Proteomes" id="UP000752012"/>
    </source>
</evidence>
<sequence length="430" mass="46029">MIIEAQKRMTDVLVEQQTADESPLTMKERLASLGPSAIVAACIIGPGTVTTVSVAGASYGFQVMWVLVLACIAAYFFQRPVVKFTLQTGMSAMDGIRVYMGKKVSIPVYFALLLGAVAFQAGNFIGAALALNFFLPAVSILTWVSILAFTALIVAWVGVYRLIENINRIIIGTMVGAFVLTVFVAGPSITDVARTGFSFNVPEANYWLILALIATTLPPNTALGLSAFIKRKYENNTTLSTEKKMQLSYFDLRTNLTIAAVIAVSILICAGSTIYLTGAEITGAGDMAYQLTPLLGQYAGVLFALGLFAAGFSSGLFNITVQPHLFGQATGTTENVKAIPNRVMITIAAVLPIVVVFFFGGAPVEMIMTAQALNGLLLPIVVGAIWWLCTRRKELGDMANSLRENIAYGAVMVLVCALAIRVYLDIFGII</sequence>
<feature type="transmembrane region" description="Helical" evidence="6">
    <location>
        <begin position="106"/>
        <end position="134"/>
    </location>
</feature>
<comment type="subcellular location">
    <subcellularLocation>
        <location evidence="1">Membrane</location>
        <topology evidence="1">Multi-pass membrane protein</topology>
    </subcellularLocation>
</comment>
<dbReference type="AlphaFoldDB" id="A0A969TUM5"/>
<evidence type="ECO:0000256" key="2">
    <source>
        <dbReference type="ARBA" id="ARBA00022448"/>
    </source>
</evidence>
<dbReference type="InterPro" id="IPR001046">
    <property type="entry name" value="NRAMP_fam"/>
</dbReference>
<evidence type="ECO:0000256" key="5">
    <source>
        <dbReference type="ARBA" id="ARBA00023136"/>
    </source>
</evidence>
<protein>
    <submittedName>
        <fullName evidence="7">Nramp family divalent metal transporter</fullName>
    </submittedName>
</protein>
<evidence type="ECO:0000256" key="1">
    <source>
        <dbReference type="ARBA" id="ARBA00004141"/>
    </source>
</evidence>
<feature type="transmembrane region" description="Helical" evidence="6">
    <location>
        <begin position="298"/>
        <end position="321"/>
    </location>
</feature>
<dbReference type="RefSeq" id="WP_168008776.1">
    <property type="nucleotide sequence ID" value="NZ_JAATHJ010000032.1"/>
</dbReference>
<dbReference type="Pfam" id="PF01566">
    <property type="entry name" value="Nramp"/>
    <property type="match status" value="1"/>
</dbReference>
<dbReference type="EMBL" id="JAATHJ010000032">
    <property type="protein sequence ID" value="NJP38873.1"/>
    <property type="molecule type" value="Genomic_DNA"/>
</dbReference>
<feature type="transmembrane region" description="Helical" evidence="6">
    <location>
        <begin position="140"/>
        <end position="162"/>
    </location>
</feature>
<feature type="transmembrane region" description="Helical" evidence="6">
    <location>
        <begin position="366"/>
        <end position="389"/>
    </location>
</feature>
<feature type="transmembrane region" description="Helical" evidence="6">
    <location>
        <begin position="59"/>
        <end position="77"/>
    </location>
</feature>
<comment type="caution">
    <text evidence="7">The sequence shown here is derived from an EMBL/GenBank/DDBJ whole genome shotgun (WGS) entry which is preliminary data.</text>
</comment>
<keyword evidence="2" id="KW-0813">Transport</keyword>
<keyword evidence="4 6" id="KW-1133">Transmembrane helix</keyword>
<evidence type="ECO:0000256" key="6">
    <source>
        <dbReference type="SAM" id="Phobius"/>
    </source>
</evidence>
<evidence type="ECO:0000313" key="7">
    <source>
        <dbReference type="EMBL" id="NJP38873.1"/>
    </source>
</evidence>
<keyword evidence="3 6" id="KW-0812">Transmembrane</keyword>
<reference evidence="7 8" key="1">
    <citation type="submission" date="2020-03" db="EMBL/GenBank/DDBJ databases">
        <title>Assessment of the enzymatic potential of alkaline-tolerant lipase obtained from Bacillus luteus H11 (technogenic soil) for the bioremediation of saline soils contaminated with petroleum substances.</title>
        <authorList>
            <person name="Kalwasinska A."/>
        </authorList>
    </citation>
    <scope>NUCLEOTIDE SEQUENCE [LARGE SCALE GENOMIC DNA]</scope>
    <source>
        <strain evidence="7 8">H11</strain>
    </source>
</reference>
<organism evidence="7 8">
    <name type="scientific">Alkalicoccus luteus</name>
    <dbReference type="NCBI Taxonomy" id="1237094"/>
    <lineage>
        <taxon>Bacteria</taxon>
        <taxon>Bacillati</taxon>
        <taxon>Bacillota</taxon>
        <taxon>Bacilli</taxon>
        <taxon>Bacillales</taxon>
        <taxon>Bacillaceae</taxon>
        <taxon>Alkalicoccus</taxon>
    </lineage>
</organism>
<dbReference type="NCBIfam" id="NF037982">
    <property type="entry name" value="Nramp_1"/>
    <property type="match status" value="1"/>
</dbReference>
<dbReference type="GO" id="GO:0015086">
    <property type="term" value="F:cadmium ion transmembrane transporter activity"/>
    <property type="evidence" value="ECO:0007669"/>
    <property type="project" value="TreeGrafter"/>
</dbReference>
<accession>A0A969TUM5</accession>
<keyword evidence="5 6" id="KW-0472">Membrane</keyword>
<feature type="transmembrane region" description="Helical" evidence="6">
    <location>
        <begin position="169"/>
        <end position="186"/>
    </location>
</feature>